<gene>
    <name evidence="5" type="ORF">ATK86_3974</name>
</gene>
<dbReference type="InterPro" id="IPR025184">
    <property type="entry name" value="AadA_C"/>
</dbReference>
<dbReference type="AlphaFoldDB" id="A0A2N3VD86"/>
<dbReference type="CDD" id="cd05403">
    <property type="entry name" value="NT_KNTase_like"/>
    <property type="match status" value="1"/>
</dbReference>
<proteinExistence type="predicted"/>
<dbReference type="OrthoDB" id="4066793at2"/>
<feature type="region of interest" description="Disordered" evidence="2">
    <location>
        <begin position="1"/>
        <end position="29"/>
    </location>
</feature>
<name>A0A2N3VD86_9NOCA</name>
<accession>A0A2N3VD86</accession>
<keyword evidence="6" id="KW-1185">Reference proteome</keyword>
<dbReference type="Pfam" id="PF13427">
    <property type="entry name" value="AadA_C"/>
    <property type="match status" value="1"/>
</dbReference>
<organism evidence="5 6">
    <name type="scientific">Nocardia fluminea</name>
    <dbReference type="NCBI Taxonomy" id="134984"/>
    <lineage>
        <taxon>Bacteria</taxon>
        <taxon>Bacillati</taxon>
        <taxon>Actinomycetota</taxon>
        <taxon>Actinomycetes</taxon>
        <taxon>Mycobacteriales</taxon>
        <taxon>Nocardiaceae</taxon>
        <taxon>Nocardia</taxon>
    </lineage>
</organism>
<dbReference type="InterPro" id="IPR002934">
    <property type="entry name" value="Polymerase_NTP_transf_dom"/>
</dbReference>
<dbReference type="GO" id="GO:0016779">
    <property type="term" value="F:nucleotidyltransferase activity"/>
    <property type="evidence" value="ECO:0007669"/>
    <property type="project" value="InterPro"/>
</dbReference>
<feature type="domain" description="Polymerase nucleotidyl transferase" evidence="3">
    <location>
        <begin position="56"/>
        <end position="88"/>
    </location>
</feature>
<comment type="caution">
    <text evidence="5">The sequence shown here is derived from an EMBL/GenBank/DDBJ whole genome shotgun (WGS) entry which is preliminary data.</text>
</comment>
<evidence type="ECO:0000259" key="4">
    <source>
        <dbReference type="Pfam" id="PF13427"/>
    </source>
</evidence>
<sequence>MLTRTNDPDTGKAGTEPIPPRADSGRLEPMSIPPIVTDTVESYLALADAEAPGLIEGFYLEGSVALGDFRPEASDIDFVAVTAAPPDAVVLAALERVHTQLRQQQRRPFFDGTYLTWNDLTAGPAAAIGRPISLEGQLQAKSFAGQQTPVTWHTLAHHGVALRGPAIDDLDIWTDPAALATWQNTNLDRYWANGLSRAARLISKPGIGLLTDYGTVWTVTGISRLHYTIATGDITSKDGAGRHALHTFPDHWHRIINEALRIRRGDSRQPLYRNPLTRRRDILAFGNMAIANAHNIYDNQSAPEDVG</sequence>
<evidence type="ECO:0000313" key="6">
    <source>
        <dbReference type="Proteomes" id="UP000233766"/>
    </source>
</evidence>
<dbReference type="InterPro" id="IPR043519">
    <property type="entry name" value="NT_sf"/>
</dbReference>
<evidence type="ECO:0000256" key="1">
    <source>
        <dbReference type="ARBA" id="ARBA00022679"/>
    </source>
</evidence>
<dbReference type="Pfam" id="PF01909">
    <property type="entry name" value="NTP_transf_2"/>
    <property type="match status" value="1"/>
</dbReference>
<reference evidence="5 6" key="1">
    <citation type="submission" date="2017-12" db="EMBL/GenBank/DDBJ databases">
        <title>Sequencing the genomes of 1000 Actinobacteria strains.</title>
        <authorList>
            <person name="Klenk H.-P."/>
        </authorList>
    </citation>
    <scope>NUCLEOTIDE SEQUENCE [LARGE SCALE GENOMIC DNA]</scope>
    <source>
        <strain evidence="5 6">DSM 44489</strain>
    </source>
</reference>
<feature type="domain" description="Adenylyltransferase AadA C-terminal" evidence="4">
    <location>
        <begin position="214"/>
        <end position="270"/>
    </location>
</feature>
<evidence type="ECO:0000313" key="5">
    <source>
        <dbReference type="EMBL" id="PKV79578.1"/>
    </source>
</evidence>
<feature type="compositionally biased region" description="Basic and acidic residues" evidence="2">
    <location>
        <begin position="1"/>
        <end position="10"/>
    </location>
</feature>
<protein>
    <submittedName>
        <fullName evidence="5">Uncharacterized protein DUF4111</fullName>
    </submittedName>
</protein>
<evidence type="ECO:0000259" key="3">
    <source>
        <dbReference type="Pfam" id="PF01909"/>
    </source>
</evidence>
<dbReference type="Proteomes" id="UP000233766">
    <property type="component" value="Unassembled WGS sequence"/>
</dbReference>
<evidence type="ECO:0000256" key="2">
    <source>
        <dbReference type="SAM" id="MobiDB-lite"/>
    </source>
</evidence>
<keyword evidence="1" id="KW-0808">Transferase</keyword>
<dbReference type="SUPFAM" id="SSF81301">
    <property type="entry name" value="Nucleotidyltransferase"/>
    <property type="match status" value="1"/>
</dbReference>
<dbReference type="EMBL" id="PJMW01000002">
    <property type="protein sequence ID" value="PKV79578.1"/>
    <property type="molecule type" value="Genomic_DNA"/>
</dbReference>